<evidence type="ECO:0008006" key="4">
    <source>
        <dbReference type="Google" id="ProtNLM"/>
    </source>
</evidence>
<feature type="chain" id="PRO_5046933743" description="DUF995 domain-containing protein" evidence="1">
    <location>
        <begin position="22"/>
        <end position="133"/>
    </location>
</feature>
<reference evidence="2 3" key="1">
    <citation type="submission" date="2020-08" db="EMBL/GenBank/DDBJ databases">
        <title>Genomic Encyclopedia of Type Strains, Phase IV (KMG-V): Genome sequencing to study the core and pangenomes of soil and plant-associated prokaryotes.</title>
        <authorList>
            <person name="Whitman W."/>
        </authorList>
    </citation>
    <scope>NUCLEOTIDE SEQUENCE [LARGE SCALE GENOMIC DNA]</scope>
    <source>
        <strain evidence="2 3">SRMrh-85</strain>
    </source>
</reference>
<sequence>MKNLLAIGSAFLLLPWNTAVAQEASVLTKDELLRMLPGSTVVSTDQSGVNRRWTNEPDGNFFASGSILGRGISFNAPGDWHVSNDGKYCVHIEWNRLYENWCALVWRTSGGKFTVVEKGSSGTLPQSIEITGK</sequence>
<gene>
    <name evidence="2" type="ORF">FHX59_005927</name>
</gene>
<dbReference type="Proteomes" id="UP000533533">
    <property type="component" value="Unassembled WGS sequence"/>
</dbReference>
<dbReference type="EMBL" id="JACHVZ010000019">
    <property type="protein sequence ID" value="MBB2931456.1"/>
    <property type="molecule type" value="Genomic_DNA"/>
</dbReference>
<keyword evidence="3" id="KW-1185">Reference proteome</keyword>
<feature type="signal peptide" evidence="1">
    <location>
        <begin position="1"/>
        <end position="21"/>
    </location>
</feature>
<accession>A0ABR6FVJ9</accession>
<name>A0ABR6FVJ9_9BURK</name>
<evidence type="ECO:0000313" key="2">
    <source>
        <dbReference type="EMBL" id="MBB2931456.1"/>
    </source>
</evidence>
<comment type="caution">
    <text evidence="2">The sequence shown here is derived from an EMBL/GenBank/DDBJ whole genome shotgun (WGS) entry which is preliminary data.</text>
</comment>
<protein>
    <recommendedName>
        <fullName evidence="4">DUF995 domain-containing protein</fullName>
    </recommendedName>
</protein>
<organism evidence="2 3">
    <name type="scientific">Paraburkholderia silvatlantica</name>
    <dbReference type="NCBI Taxonomy" id="321895"/>
    <lineage>
        <taxon>Bacteria</taxon>
        <taxon>Pseudomonadati</taxon>
        <taxon>Pseudomonadota</taxon>
        <taxon>Betaproteobacteria</taxon>
        <taxon>Burkholderiales</taxon>
        <taxon>Burkholderiaceae</taxon>
        <taxon>Paraburkholderia</taxon>
    </lineage>
</organism>
<dbReference type="RefSeq" id="WP_133253693.1">
    <property type="nucleotide sequence ID" value="NZ_JACHVZ010000019.1"/>
</dbReference>
<evidence type="ECO:0000313" key="3">
    <source>
        <dbReference type="Proteomes" id="UP000533533"/>
    </source>
</evidence>
<proteinExistence type="predicted"/>
<evidence type="ECO:0000256" key="1">
    <source>
        <dbReference type="SAM" id="SignalP"/>
    </source>
</evidence>
<keyword evidence="1" id="KW-0732">Signal</keyword>